<dbReference type="AlphaFoldDB" id="A0A7C9B1T7"/>
<keyword evidence="1" id="KW-0472">Membrane</keyword>
<organism evidence="2">
    <name type="scientific">Opuntia streptacantha</name>
    <name type="common">Prickly pear cactus</name>
    <name type="synonym">Opuntia cardona</name>
    <dbReference type="NCBI Taxonomy" id="393608"/>
    <lineage>
        <taxon>Eukaryota</taxon>
        <taxon>Viridiplantae</taxon>
        <taxon>Streptophyta</taxon>
        <taxon>Embryophyta</taxon>
        <taxon>Tracheophyta</taxon>
        <taxon>Spermatophyta</taxon>
        <taxon>Magnoliopsida</taxon>
        <taxon>eudicotyledons</taxon>
        <taxon>Gunneridae</taxon>
        <taxon>Pentapetalae</taxon>
        <taxon>Caryophyllales</taxon>
        <taxon>Cactineae</taxon>
        <taxon>Cactaceae</taxon>
        <taxon>Opuntioideae</taxon>
        <taxon>Opuntia</taxon>
    </lineage>
</organism>
<dbReference type="EMBL" id="GISG01288463">
    <property type="protein sequence ID" value="MBA4680816.1"/>
    <property type="molecule type" value="Transcribed_RNA"/>
</dbReference>
<evidence type="ECO:0000256" key="1">
    <source>
        <dbReference type="SAM" id="Phobius"/>
    </source>
</evidence>
<reference evidence="2" key="2">
    <citation type="submission" date="2020-07" db="EMBL/GenBank/DDBJ databases">
        <authorList>
            <person name="Vera ALvarez R."/>
            <person name="Arias-Moreno D.M."/>
            <person name="Jimenez-Jacinto V."/>
            <person name="Jimenez-Bremont J.F."/>
            <person name="Swaminathan K."/>
            <person name="Moose S.P."/>
            <person name="Guerrero-Gonzalez M.L."/>
            <person name="Marino-Ramirez L."/>
            <person name="Landsman D."/>
            <person name="Rodriguez-Kessler M."/>
            <person name="Delgado-Sanchez P."/>
        </authorList>
    </citation>
    <scope>NUCLEOTIDE SEQUENCE</scope>
    <source>
        <tissue evidence="2">Cladode</tissue>
    </source>
</reference>
<feature type="transmembrane region" description="Helical" evidence="1">
    <location>
        <begin position="71"/>
        <end position="95"/>
    </location>
</feature>
<name>A0A7C9B1T7_OPUST</name>
<accession>A0A7C9B1T7</accession>
<feature type="transmembrane region" description="Helical" evidence="1">
    <location>
        <begin position="33"/>
        <end position="51"/>
    </location>
</feature>
<sequence length="116" mass="13656">MLLTPWYLVKISLLFQRRGWILLQQELENYEGIGYYSLSCISCSYYLKGLASFLKIHSRYFFLGFVYGSKLVILGFSVCYLDFILSLNCFTSYLYRVYTIPLPEVPLSARVFLCYM</sequence>
<evidence type="ECO:0000313" key="2">
    <source>
        <dbReference type="EMBL" id="MBA4680816.1"/>
    </source>
</evidence>
<protein>
    <submittedName>
        <fullName evidence="2">Uncharacterized protein</fullName>
    </submittedName>
</protein>
<keyword evidence="1" id="KW-1133">Transmembrane helix</keyword>
<reference evidence="2" key="1">
    <citation type="journal article" date="2013" name="J. Plant Res.">
        <title>Effect of fungi and light on seed germination of three Opuntia species from semiarid lands of central Mexico.</title>
        <authorList>
            <person name="Delgado-Sanchez P."/>
            <person name="Jimenez-Bremont J.F."/>
            <person name="Guerrero-Gonzalez Mde L."/>
            <person name="Flores J."/>
        </authorList>
    </citation>
    <scope>NUCLEOTIDE SEQUENCE</scope>
    <source>
        <tissue evidence="2">Cladode</tissue>
    </source>
</reference>
<proteinExistence type="predicted"/>
<keyword evidence="1" id="KW-0812">Transmembrane</keyword>